<keyword evidence="2" id="KW-0812">Transmembrane</keyword>
<keyword evidence="2" id="KW-1133">Transmembrane helix</keyword>
<dbReference type="Proteomes" id="UP001597045">
    <property type="component" value="Unassembled WGS sequence"/>
</dbReference>
<evidence type="ECO:0000313" key="3">
    <source>
        <dbReference type="EMBL" id="MFD1046933.1"/>
    </source>
</evidence>
<feature type="region of interest" description="Disordered" evidence="1">
    <location>
        <begin position="110"/>
        <end position="134"/>
    </location>
</feature>
<keyword evidence="4" id="KW-1185">Reference proteome</keyword>
<evidence type="ECO:0000313" key="4">
    <source>
        <dbReference type="Proteomes" id="UP001597045"/>
    </source>
</evidence>
<sequence>MSENPEDQVLRVQITAAEAARGTTVKIHVPNPAGARELTIRIPAATPNNALLRLAGQGPNGTDIYVRVVIATSTQKQAPVPRQSVPAWFPIGFVAAIVVAIIVFTQSHDNNRPSSVASSSTSTSTTSSYTPSTSYSPYSYSYTPSSTTTTYSTPTSESEQVEAAPEDSVGVGGCLQNNGTATSPKMEPATCKSGTFKVLARKTGTTFGSIACNGVARTTHDYTVEKYTVYYRNGIETSRIPNISESYVLCLRQL</sequence>
<gene>
    <name evidence="3" type="ORF">ACFQ1S_15975</name>
</gene>
<feature type="compositionally biased region" description="Low complexity" evidence="1">
    <location>
        <begin position="118"/>
        <end position="134"/>
    </location>
</feature>
<comment type="caution">
    <text evidence="3">The sequence shown here is derived from an EMBL/GenBank/DDBJ whole genome shotgun (WGS) entry which is preliminary data.</text>
</comment>
<evidence type="ECO:0000256" key="2">
    <source>
        <dbReference type="SAM" id="Phobius"/>
    </source>
</evidence>
<feature type="compositionally biased region" description="Low complexity" evidence="1">
    <location>
        <begin position="146"/>
        <end position="156"/>
    </location>
</feature>
<accession>A0ABW3MAC3</accession>
<evidence type="ECO:0008006" key="5">
    <source>
        <dbReference type="Google" id="ProtNLM"/>
    </source>
</evidence>
<dbReference type="Gene3D" id="2.60.260.20">
    <property type="entry name" value="Urease metallochaperone UreE, N-terminal domain"/>
    <property type="match status" value="1"/>
</dbReference>
<dbReference type="SUPFAM" id="SSF49493">
    <property type="entry name" value="HSP40/DnaJ peptide-binding domain"/>
    <property type="match status" value="1"/>
</dbReference>
<reference evidence="4" key="1">
    <citation type="journal article" date="2019" name="Int. J. Syst. Evol. Microbiol.">
        <title>The Global Catalogue of Microorganisms (GCM) 10K type strain sequencing project: providing services to taxonomists for standard genome sequencing and annotation.</title>
        <authorList>
            <consortium name="The Broad Institute Genomics Platform"/>
            <consortium name="The Broad Institute Genome Sequencing Center for Infectious Disease"/>
            <person name="Wu L."/>
            <person name="Ma J."/>
        </authorList>
    </citation>
    <scope>NUCLEOTIDE SEQUENCE [LARGE SCALE GENOMIC DNA]</scope>
    <source>
        <strain evidence="4">JCM 31486</strain>
    </source>
</reference>
<dbReference type="EMBL" id="JBHTIS010000853">
    <property type="protein sequence ID" value="MFD1046933.1"/>
    <property type="molecule type" value="Genomic_DNA"/>
</dbReference>
<feature type="transmembrane region" description="Helical" evidence="2">
    <location>
        <begin position="87"/>
        <end position="105"/>
    </location>
</feature>
<organism evidence="3 4">
    <name type="scientific">Kibdelosporangium lantanae</name>
    <dbReference type="NCBI Taxonomy" id="1497396"/>
    <lineage>
        <taxon>Bacteria</taxon>
        <taxon>Bacillati</taxon>
        <taxon>Actinomycetota</taxon>
        <taxon>Actinomycetes</taxon>
        <taxon>Pseudonocardiales</taxon>
        <taxon>Pseudonocardiaceae</taxon>
        <taxon>Kibdelosporangium</taxon>
    </lineage>
</organism>
<protein>
    <recommendedName>
        <fullName evidence="5">Serine/threonine protein kinase</fullName>
    </recommendedName>
</protein>
<proteinExistence type="predicted"/>
<evidence type="ECO:0000256" key="1">
    <source>
        <dbReference type="SAM" id="MobiDB-lite"/>
    </source>
</evidence>
<name>A0ABW3MAC3_9PSEU</name>
<feature type="region of interest" description="Disordered" evidence="1">
    <location>
        <begin position="146"/>
        <end position="170"/>
    </location>
</feature>
<dbReference type="InterPro" id="IPR008971">
    <property type="entry name" value="HSP40/DnaJ_pept-bd"/>
</dbReference>
<keyword evidence="2" id="KW-0472">Membrane</keyword>